<feature type="binding site" evidence="2">
    <location>
        <position position="121"/>
    </location>
    <ligand>
        <name>substrate</name>
    </ligand>
</feature>
<evidence type="ECO:0000256" key="1">
    <source>
        <dbReference type="PIRSR" id="PIRSR014972-1"/>
    </source>
</evidence>
<dbReference type="PANTHER" id="PTHR36934:SF1">
    <property type="entry name" value="THIOESTERASE DOMAIN-CONTAINING PROTEIN"/>
    <property type="match status" value="1"/>
</dbReference>
<feature type="binding site" evidence="2">
    <location>
        <position position="70"/>
    </location>
    <ligand>
        <name>CoA</name>
        <dbReference type="ChEBI" id="CHEBI:57287"/>
    </ligand>
</feature>
<proteinExistence type="predicted"/>
<feature type="binding site" evidence="2">
    <location>
        <position position="70"/>
    </location>
    <ligand>
        <name>substrate</name>
    </ligand>
</feature>
<reference evidence="4" key="2">
    <citation type="submission" date="2014-03" db="EMBL/GenBank/DDBJ databases">
        <title>Candidatus Competibacter-lineage genomes retrieved from metagenomes reveal functional metabolic diversity.</title>
        <authorList>
            <person name="McIlroy S.J."/>
            <person name="Albertsen M."/>
            <person name="Andresen E.K."/>
            <person name="Saunders A.M."/>
            <person name="Kristiansen R."/>
            <person name="Stokholm-Bjerregaard M."/>
            <person name="Nielsen K.L."/>
            <person name="Nielsen P.H."/>
        </authorList>
    </citation>
    <scope>NUCLEOTIDE SEQUENCE</scope>
    <source>
        <strain evidence="4">Run_A_D11</strain>
    </source>
</reference>
<evidence type="ECO:0000313" key="4">
    <source>
        <dbReference type="EMBL" id="CDI01996.1"/>
    </source>
</evidence>
<dbReference type="Proteomes" id="UP000035760">
    <property type="component" value="Unassembled WGS sequence"/>
</dbReference>
<gene>
    <name evidence="4" type="ORF">BN873_230011</name>
</gene>
<evidence type="ECO:0000313" key="5">
    <source>
        <dbReference type="Proteomes" id="UP000035760"/>
    </source>
</evidence>
<evidence type="ECO:0000256" key="2">
    <source>
        <dbReference type="PIRSR" id="PIRSR014972-2"/>
    </source>
</evidence>
<dbReference type="InterPro" id="IPR025540">
    <property type="entry name" value="FlK"/>
</dbReference>
<dbReference type="PIRSF" id="PIRSF014972">
    <property type="entry name" value="FlK"/>
    <property type="match status" value="1"/>
</dbReference>
<feature type="active site" evidence="1">
    <location>
        <position position="50"/>
    </location>
</feature>
<dbReference type="SUPFAM" id="SSF54637">
    <property type="entry name" value="Thioesterase/thiol ester dehydrase-isomerase"/>
    <property type="match status" value="1"/>
</dbReference>
<protein>
    <recommendedName>
        <fullName evidence="3">Fluoroacetyl-CoA-specific thioesterase-like domain-containing protein</fullName>
    </recommendedName>
</protein>
<organism evidence="4 5">
    <name type="scientific">Candidatus Competibacter denitrificans Run_A_D11</name>
    <dbReference type="NCBI Taxonomy" id="1400863"/>
    <lineage>
        <taxon>Bacteria</taxon>
        <taxon>Pseudomonadati</taxon>
        <taxon>Pseudomonadota</taxon>
        <taxon>Gammaproteobacteria</taxon>
        <taxon>Candidatus Competibacteraceae</taxon>
        <taxon>Candidatus Competibacter</taxon>
    </lineage>
</organism>
<keyword evidence="5" id="KW-1185">Reference proteome</keyword>
<accession>W6M343</accession>
<feature type="active site" evidence="1">
    <location>
        <position position="77"/>
    </location>
</feature>
<reference evidence="4" key="1">
    <citation type="submission" date="2013-07" db="EMBL/GenBank/DDBJ databases">
        <authorList>
            <person name="McIlroy S."/>
        </authorList>
    </citation>
    <scope>NUCLEOTIDE SEQUENCE [LARGE SCALE GENOMIC DNA]</scope>
    <source>
        <strain evidence="4">Run_A_D11</strain>
    </source>
</reference>
<name>W6M343_9GAMM</name>
<sequence>MRESLQPGLTGEFEFVVPPSKTVPHLYPEALEFQAMPEVFATGFMVGLIEWTCIQALKPHLDWPHEQSVGTHVDLSHTAATPPGFTVTVKVRLVEKDGKKLKFAVEAHDGIDSICQGTHERFVINAAKFNAKAVEKAGQRS</sequence>
<dbReference type="AlphaFoldDB" id="W6M343"/>
<dbReference type="InterPro" id="IPR029069">
    <property type="entry name" value="HotDog_dom_sf"/>
</dbReference>
<feature type="domain" description="Fluoroacetyl-CoA-specific thioesterase-like" evidence="3">
    <location>
        <begin position="34"/>
        <end position="126"/>
    </location>
</feature>
<dbReference type="InterPro" id="IPR054485">
    <property type="entry name" value="FlK-like_dom"/>
</dbReference>
<dbReference type="PANTHER" id="PTHR36934">
    <property type="entry name" value="BLR0278 PROTEIN"/>
    <property type="match status" value="1"/>
</dbReference>
<comment type="caution">
    <text evidence="4">The sequence shown here is derived from an EMBL/GenBank/DDBJ whole genome shotgun (WGS) entry which is preliminary data.</text>
</comment>
<dbReference type="Gene3D" id="3.10.129.10">
    <property type="entry name" value="Hotdog Thioesterase"/>
    <property type="match status" value="1"/>
</dbReference>
<dbReference type="EMBL" id="CBTJ020000029">
    <property type="protein sequence ID" value="CDI01996.1"/>
    <property type="molecule type" value="Genomic_DNA"/>
</dbReference>
<dbReference type="STRING" id="1400863.BN873_230011"/>
<evidence type="ECO:0000259" key="3">
    <source>
        <dbReference type="Pfam" id="PF22636"/>
    </source>
</evidence>
<dbReference type="OrthoDB" id="8526175at2"/>
<dbReference type="Pfam" id="PF22636">
    <property type="entry name" value="FlK"/>
    <property type="match status" value="1"/>
</dbReference>
<dbReference type="RefSeq" id="WP_048671661.1">
    <property type="nucleotide sequence ID" value="NZ_CBTJ020000029.1"/>
</dbReference>
<feature type="active site" evidence="1">
    <location>
        <position position="42"/>
    </location>
</feature>